<dbReference type="SUPFAM" id="SSF48019">
    <property type="entry name" value="post-AAA+ oligomerization domain-like"/>
    <property type="match status" value="1"/>
</dbReference>
<evidence type="ECO:0000256" key="4">
    <source>
        <dbReference type="ARBA" id="ARBA00022695"/>
    </source>
</evidence>
<dbReference type="Proteomes" id="UP000075683">
    <property type="component" value="Unassembled WGS sequence"/>
</dbReference>
<dbReference type="InterPro" id="IPR005790">
    <property type="entry name" value="DNA_polIII_delta"/>
</dbReference>
<keyword evidence="3 11" id="KW-0808">Transferase</keyword>
<dbReference type="PANTHER" id="PTHR34388:SF1">
    <property type="entry name" value="DNA POLYMERASE III SUBUNIT DELTA"/>
    <property type="match status" value="1"/>
</dbReference>
<dbReference type="Pfam" id="PF21694">
    <property type="entry name" value="DNA_pol3_delta_C"/>
    <property type="match status" value="1"/>
</dbReference>
<dbReference type="Gene3D" id="3.40.50.300">
    <property type="entry name" value="P-loop containing nucleotide triphosphate hydrolases"/>
    <property type="match status" value="1"/>
</dbReference>
<evidence type="ECO:0000313" key="12">
    <source>
        <dbReference type="Proteomes" id="UP000075683"/>
    </source>
</evidence>
<dbReference type="EC" id="2.7.7.7" evidence="1"/>
<evidence type="ECO:0000256" key="1">
    <source>
        <dbReference type="ARBA" id="ARBA00012417"/>
    </source>
</evidence>
<dbReference type="InterPro" id="IPR010372">
    <property type="entry name" value="DNA_pol3_delta_N"/>
</dbReference>
<dbReference type="NCBIfam" id="TIGR01128">
    <property type="entry name" value="holA"/>
    <property type="match status" value="1"/>
</dbReference>
<evidence type="ECO:0000256" key="6">
    <source>
        <dbReference type="ARBA" id="ARBA00022932"/>
    </source>
</evidence>
<evidence type="ECO:0000256" key="2">
    <source>
        <dbReference type="ARBA" id="ARBA00017703"/>
    </source>
</evidence>
<dbReference type="Gene3D" id="1.20.272.10">
    <property type="match status" value="1"/>
</dbReference>
<protein>
    <recommendedName>
        <fullName evidence="2">DNA polymerase III subunit delta</fullName>
        <ecNumber evidence="1">2.7.7.7</ecNumber>
    </recommendedName>
</protein>
<keyword evidence="4 11" id="KW-0548">Nucleotidyltransferase</keyword>
<gene>
    <name evidence="11" type="ORF">B4135_3244</name>
</gene>
<dbReference type="Pfam" id="PF06144">
    <property type="entry name" value="DNA_pol3_delta"/>
    <property type="match status" value="1"/>
</dbReference>
<evidence type="ECO:0000259" key="9">
    <source>
        <dbReference type="Pfam" id="PF06144"/>
    </source>
</evidence>
<dbReference type="EMBL" id="LQYT01000113">
    <property type="protein sequence ID" value="KYD11129.1"/>
    <property type="molecule type" value="Genomic_DNA"/>
</dbReference>
<dbReference type="STRING" id="301148.B4135_3244"/>
<reference evidence="11 12" key="1">
    <citation type="submission" date="2016-01" db="EMBL/GenBank/DDBJ databases">
        <title>Draft Genome Sequences of Seven Thermophilic Sporeformers Isolated from Foods.</title>
        <authorList>
            <person name="Berendsen E.M."/>
            <person name="Wells-Bennik M.H."/>
            <person name="Krawcyk A.O."/>
            <person name="De Jong A."/>
            <person name="Holsappel S."/>
            <person name="Eijlander R.T."/>
            <person name="Kuipers O.P."/>
        </authorList>
    </citation>
    <scope>NUCLEOTIDE SEQUENCE [LARGE SCALE GENOMIC DNA]</scope>
    <source>
        <strain evidence="11 12">B4135</strain>
    </source>
</reference>
<dbReference type="RefSeq" id="WP_061569652.1">
    <property type="nucleotide sequence ID" value="NZ_LQYT01000113.1"/>
</dbReference>
<dbReference type="Gene3D" id="1.10.8.60">
    <property type="match status" value="1"/>
</dbReference>
<comment type="caution">
    <text evidence="11">The sequence shown here is derived from an EMBL/GenBank/DDBJ whole genome shotgun (WGS) entry which is preliminary data.</text>
</comment>
<name>A0A150LGH0_9BACI</name>
<evidence type="ECO:0000256" key="8">
    <source>
        <dbReference type="ARBA" id="ARBA00049244"/>
    </source>
</evidence>
<dbReference type="SUPFAM" id="SSF52540">
    <property type="entry name" value="P-loop containing nucleoside triphosphate hydrolases"/>
    <property type="match status" value="1"/>
</dbReference>
<dbReference type="PANTHER" id="PTHR34388">
    <property type="entry name" value="DNA POLYMERASE III SUBUNIT DELTA"/>
    <property type="match status" value="1"/>
</dbReference>
<dbReference type="InterPro" id="IPR048466">
    <property type="entry name" value="DNA_pol3_delta-like_C"/>
</dbReference>
<comment type="catalytic activity">
    <reaction evidence="8">
        <text>DNA(n) + a 2'-deoxyribonucleoside 5'-triphosphate = DNA(n+1) + diphosphate</text>
        <dbReference type="Rhea" id="RHEA:22508"/>
        <dbReference type="Rhea" id="RHEA-COMP:17339"/>
        <dbReference type="Rhea" id="RHEA-COMP:17340"/>
        <dbReference type="ChEBI" id="CHEBI:33019"/>
        <dbReference type="ChEBI" id="CHEBI:61560"/>
        <dbReference type="ChEBI" id="CHEBI:173112"/>
        <dbReference type="EC" id="2.7.7.7"/>
    </reaction>
</comment>
<feature type="domain" description="DNA polymerase III delta subunit-like C-terminal" evidence="10">
    <location>
        <begin position="214"/>
        <end position="333"/>
    </location>
</feature>
<dbReference type="GO" id="GO:0006261">
    <property type="term" value="P:DNA-templated DNA replication"/>
    <property type="evidence" value="ECO:0007669"/>
    <property type="project" value="TreeGrafter"/>
</dbReference>
<evidence type="ECO:0000256" key="3">
    <source>
        <dbReference type="ARBA" id="ARBA00022679"/>
    </source>
</evidence>
<evidence type="ECO:0000313" key="11">
    <source>
        <dbReference type="EMBL" id="KYD11129.1"/>
    </source>
</evidence>
<dbReference type="GO" id="GO:0009360">
    <property type="term" value="C:DNA polymerase III complex"/>
    <property type="evidence" value="ECO:0007669"/>
    <property type="project" value="InterPro"/>
</dbReference>
<evidence type="ECO:0000256" key="5">
    <source>
        <dbReference type="ARBA" id="ARBA00022705"/>
    </source>
</evidence>
<dbReference type="GO" id="GO:0003887">
    <property type="term" value="F:DNA-directed DNA polymerase activity"/>
    <property type="evidence" value="ECO:0007669"/>
    <property type="project" value="UniProtKB-KW"/>
</dbReference>
<evidence type="ECO:0000256" key="7">
    <source>
        <dbReference type="ARBA" id="ARBA00034754"/>
    </source>
</evidence>
<dbReference type="GO" id="GO:0003677">
    <property type="term" value="F:DNA binding"/>
    <property type="evidence" value="ECO:0007669"/>
    <property type="project" value="InterPro"/>
</dbReference>
<dbReference type="InterPro" id="IPR027417">
    <property type="entry name" value="P-loop_NTPase"/>
</dbReference>
<dbReference type="PATRIC" id="fig|301148.3.peg.1210"/>
<proteinExistence type="inferred from homology"/>
<comment type="similarity">
    <text evidence="7">Belongs to the DNA polymerase HolA subunit family.</text>
</comment>
<dbReference type="AlphaFoldDB" id="A0A150LGH0"/>
<sequence>MIFDVWKQIADNQLEPLYLVYGEESFLIKETVSFILNRALQNGSDEFQHARYDLREIPVEEAVEDCLTVPFFGERKVVVFENPFFLTAENEKAKVQHDLEKLSEYVKNPNPSSVAVFLAPYKKLDERKKLTKLLLKSSVVVHAKPLTEKEMEKWIKLQVEAGGKRISGRGILALLHYVGPNLQLLKNEIEKLLLYGEENITEETVEKTVSFQSEQNVFLLADKVVKRDLPGALSVYDQLIKQNEEPIKILAALASQFRFLFQVKVLLKKGYSQSQLASMLKAHRFRVKMAAEQEKYFSEEDLLRILDQLSELDYRMKSGSANREQMLELFFIKNL</sequence>
<dbReference type="InterPro" id="IPR008921">
    <property type="entry name" value="DNA_pol3_clamp-load_cplx_C"/>
</dbReference>
<evidence type="ECO:0000259" key="10">
    <source>
        <dbReference type="Pfam" id="PF21694"/>
    </source>
</evidence>
<accession>A0A150LGH0</accession>
<keyword evidence="5" id="KW-0235">DNA replication</keyword>
<keyword evidence="6" id="KW-0239">DNA-directed DNA polymerase</keyword>
<organism evidence="11 12">
    <name type="scientific">Caldibacillus debilis</name>
    <dbReference type="NCBI Taxonomy" id="301148"/>
    <lineage>
        <taxon>Bacteria</taxon>
        <taxon>Bacillati</taxon>
        <taxon>Bacillota</taxon>
        <taxon>Bacilli</taxon>
        <taxon>Bacillales</taxon>
        <taxon>Bacillaceae</taxon>
        <taxon>Caldibacillus</taxon>
    </lineage>
</organism>
<feature type="domain" description="DNA polymerase III delta N-terminal" evidence="9">
    <location>
        <begin position="18"/>
        <end position="144"/>
    </location>
</feature>